<dbReference type="InterPro" id="IPR036271">
    <property type="entry name" value="Tet_transcr_reg_TetR-rel_C_sf"/>
</dbReference>
<gene>
    <name evidence="1" type="ORF">ORI27_20265</name>
</gene>
<evidence type="ECO:0000313" key="1">
    <source>
        <dbReference type="EMBL" id="MCX2939036.1"/>
    </source>
</evidence>
<protein>
    <submittedName>
        <fullName evidence="1">TetR/AcrR family transcriptional regulator</fullName>
    </submittedName>
</protein>
<comment type="caution">
    <text evidence="1">The sequence shown here is derived from an EMBL/GenBank/DDBJ whole genome shotgun (WGS) entry which is preliminary data.</text>
</comment>
<evidence type="ECO:0000313" key="2">
    <source>
        <dbReference type="Proteomes" id="UP001300745"/>
    </source>
</evidence>
<reference evidence="1 2" key="1">
    <citation type="submission" date="2022-11" db="EMBL/GenBank/DDBJ databases">
        <title>Mycobacterium sp. nov.</title>
        <authorList>
            <person name="Papic B."/>
            <person name="Spicic S."/>
            <person name="Duvnjak S."/>
        </authorList>
    </citation>
    <scope>NUCLEOTIDE SEQUENCE [LARGE SCALE GENOMIC DNA]</scope>
    <source>
        <strain evidence="1 2">CVI_P4</strain>
    </source>
</reference>
<keyword evidence="2" id="KW-1185">Reference proteome</keyword>
<accession>A0ABT3SHP6</accession>
<proteinExistence type="predicted"/>
<dbReference type="Gene3D" id="1.10.357.10">
    <property type="entry name" value="Tetracycline Repressor, domain 2"/>
    <property type="match status" value="1"/>
</dbReference>
<dbReference type="Gene3D" id="1.10.10.60">
    <property type="entry name" value="Homeodomain-like"/>
    <property type="match status" value="1"/>
</dbReference>
<sequence>MVVLLTKWPAGAGTVLTNPDTAGALLKQRRHRKMTACRRFVPLPSNSESLLMAKPLIPVDAIYEHALALIDAEGAQALNARRLAADLRCSTRTLYQQVGNREELIRALIDRHFSQLQLDFHEYDSWESTAVQWSLALDEALQAHPFLTELMNVDDRGAVTSYVDKLLKSLVQAGIDRRIATDCCRSLVNTTINHTIVEAQALRQVPPTRAGALDAKKRQQSYLRTIDWIVAGVRQEVLSGLATSRRR</sequence>
<dbReference type="EMBL" id="JAPJDO010000020">
    <property type="protein sequence ID" value="MCX2939036.1"/>
    <property type="molecule type" value="Genomic_DNA"/>
</dbReference>
<dbReference type="Proteomes" id="UP001300745">
    <property type="component" value="Unassembled WGS sequence"/>
</dbReference>
<dbReference type="SUPFAM" id="SSF48498">
    <property type="entry name" value="Tetracyclin repressor-like, C-terminal domain"/>
    <property type="match status" value="1"/>
</dbReference>
<organism evidence="1 2">
    <name type="scientific">Mycobacterium pinniadriaticum</name>
    <dbReference type="NCBI Taxonomy" id="2994102"/>
    <lineage>
        <taxon>Bacteria</taxon>
        <taxon>Bacillati</taxon>
        <taxon>Actinomycetota</taxon>
        <taxon>Actinomycetes</taxon>
        <taxon>Mycobacteriales</taxon>
        <taxon>Mycobacteriaceae</taxon>
        <taxon>Mycobacterium</taxon>
    </lineage>
</organism>
<dbReference type="SUPFAM" id="SSF46689">
    <property type="entry name" value="Homeodomain-like"/>
    <property type="match status" value="1"/>
</dbReference>
<name>A0ABT3SHP6_9MYCO</name>
<dbReference type="RefSeq" id="WP_265998807.1">
    <property type="nucleotide sequence ID" value="NZ_JAPJDN010000020.1"/>
</dbReference>
<dbReference type="InterPro" id="IPR009057">
    <property type="entry name" value="Homeodomain-like_sf"/>
</dbReference>